<comment type="caution">
    <text evidence="2">The sequence shown here is derived from an EMBL/GenBank/DDBJ whole genome shotgun (WGS) entry which is preliminary data.</text>
</comment>
<dbReference type="Pfam" id="PF01965">
    <property type="entry name" value="DJ-1_PfpI"/>
    <property type="match status" value="1"/>
</dbReference>
<dbReference type="Proteomes" id="UP001596020">
    <property type="component" value="Unassembled WGS sequence"/>
</dbReference>
<dbReference type="Gene3D" id="3.40.50.880">
    <property type="match status" value="1"/>
</dbReference>
<feature type="domain" description="DJ-1/PfpI" evidence="1">
    <location>
        <begin position="5"/>
        <end position="164"/>
    </location>
</feature>
<organism evidence="2 3">
    <name type="scientific">Falsiporphyromonas endometrii</name>
    <dbReference type="NCBI Taxonomy" id="1387297"/>
    <lineage>
        <taxon>Bacteria</taxon>
        <taxon>Pseudomonadati</taxon>
        <taxon>Bacteroidota</taxon>
        <taxon>Bacteroidia</taxon>
        <taxon>Bacteroidales</taxon>
        <taxon>Porphyromonadaceae</taxon>
        <taxon>Falsiporphyromonas</taxon>
    </lineage>
</organism>
<keyword evidence="3" id="KW-1185">Reference proteome</keyword>
<protein>
    <submittedName>
        <fullName evidence="2">DJ-1 family glyoxalase III</fullName>
    </submittedName>
</protein>
<evidence type="ECO:0000313" key="3">
    <source>
        <dbReference type="Proteomes" id="UP001596020"/>
    </source>
</evidence>
<gene>
    <name evidence="2" type="ORF">ACFO3G_08775</name>
</gene>
<dbReference type="NCBIfam" id="TIGR01383">
    <property type="entry name" value="not_thiJ"/>
    <property type="match status" value="1"/>
</dbReference>
<dbReference type="PANTHER" id="PTHR48094:SF12">
    <property type="entry name" value="PARKINSON DISEASE PROTEIN 7 HOMOLOG"/>
    <property type="match status" value="1"/>
</dbReference>
<dbReference type="RefSeq" id="WP_380079992.1">
    <property type="nucleotide sequence ID" value="NZ_JBHSGO010000212.1"/>
</dbReference>
<dbReference type="EMBL" id="JBHSGO010000212">
    <property type="protein sequence ID" value="MFC4666686.1"/>
    <property type="molecule type" value="Genomic_DNA"/>
</dbReference>
<dbReference type="InterPro" id="IPR029062">
    <property type="entry name" value="Class_I_gatase-like"/>
</dbReference>
<proteinExistence type="predicted"/>
<sequence length="181" mass="19086">MKPTIVCLATGFEEMEAISIVDSLRRANLPVKTVSISNDRNVTGAHNVTITADTTLDEIKDQEFDCIVLPGGLPGAHNLRDSDTLCTMLKAQYKAGRKVAAICAAPLVLGHIGISEGHKMTCYPGFENELKGATVLTDGVVNDGQVITGKGPAFAIAFGLEIVKSLSDKKTSDEVAAGMLL</sequence>
<dbReference type="CDD" id="cd03135">
    <property type="entry name" value="GATase1_DJ-1"/>
    <property type="match status" value="1"/>
</dbReference>
<dbReference type="InterPro" id="IPR006287">
    <property type="entry name" value="DJ-1"/>
</dbReference>
<evidence type="ECO:0000313" key="2">
    <source>
        <dbReference type="EMBL" id="MFC4666686.1"/>
    </source>
</evidence>
<accession>A0ABV9K9N5</accession>
<evidence type="ECO:0000259" key="1">
    <source>
        <dbReference type="Pfam" id="PF01965"/>
    </source>
</evidence>
<name>A0ABV9K9N5_9PORP</name>
<dbReference type="InterPro" id="IPR002818">
    <property type="entry name" value="DJ-1/PfpI"/>
</dbReference>
<dbReference type="SUPFAM" id="SSF52317">
    <property type="entry name" value="Class I glutamine amidotransferase-like"/>
    <property type="match status" value="1"/>
</dbReference>
<dbReference type="InterPro" id="IPR050325">
    <property type="entry name" value="Prot/Nucl_acid_deglycase"/>
</dbReference>
<dbReference type="PANTHER" id="PTHR48094">
    <property type="entry name" value="PROTEIN/NUCLEIC ACID DEGLYCASE DJ-1-RELATED"/>
    <property type="match status" value="1"/>
</dbReference>
<reference evidence="3" key="1">
    <citation type="journal article" date="2019" name="Int. J. Syst. Evol. Microbiol.">
        <title>The Global Catalogue of Microorganisms (GCM) 10K type strain sequencing project: providing services to taxonomists for standard genome sequencing and annotation.</title>
        <authorList>
            <consortium name="The Broad Institute Genomics Platform"/>
            <consortium name="The Broad Institute Genome Sequencing Center for Infectious Disease"/>
            <person name="Wu L."/>
            <person name="Ma J."/>
        </authorList>
    </citation>
    <scope>NUCLEOTIDE SEQUENCE [LARGE SCALE GENOMIC DNA]</scope>
    <source>
        <strain evidence="3">CGMCC 4.7357</strain>
    </source>
</reference>